<dbReference type="InterPro" id="IPR036013">
    <property type="entry name" value="Band_7/SPFH_dom_sf"/>
</dbReference>
<dbReference type="EMBL" id="JAPDPJ010000053">
    <property type="protein sequence ID" value="MCW3788434.1"/>
    <property type="molecule type" value="Genomic_DNA"/>
</dbReference>
<evidence type="ECO:0000313" key="4">
    <source>
        <dbReference type="EMBL" id="MCW3788434.1"/>
    </source>
</evidence>
<proteinExistence type="predicted"/>
<dbReference type="InterPro" id="IPR027705">
    <property type="entry name" value="Flotillin_fam"/>
</dbReference>
<dbReference type="PANTHER" id="PTHR13806:SF31">
    <property type="entry name" value="FLOTILLIN-LIKE PROTEIN 1-RELATED"/>
    <property type="match status" value="1"/>
</dbReference>
<reference evidence="4" key="1">
    <citation type="submission" date="2022-10" db="EMBL/GenBank/DDBJ databases">
        <authorList>
            <person name="Yu W.X."/>
        </authorList>
    </citation>
    <scope>NUCLEOTIDE SEQUENCE</scope>
    <source>
        <strain evidence="4">AAT</strain>
    </source>
</reference>
<comment type="subcellular location">
    <subcellularLocation>
        <location evidence="1">Endomembrane system</location>
    </subcellularLocation>
</comment>
<dbReference type="GO" id="GO:0012505">
    <property type="term" value="C:endomembrane system"/>
    <property type="evidence" value="ECO:0007669"/>
    <property type="project" value="UniProtKB-SubCell"/>
</dbReference>
<evidence type="ECO:0008006" key="6">
    <source>
        <dbReference type="Google" id="ProtNLM"/>
    </source>
</evidence>
<dbReference type="GO" id="GO:0005886">
    <property type="term" value="C:plasma membrane"/>
    <property type="evidence" value="ECO:0007669"/>
    <property type="project" value="TreeGrafter"/>
</dbReference>
<keyword evidence="5" id="KW-1185">Reference proteome</keyword>
<evidence type="ECO:0000256" key="3">
    <source>
        <dbReference type="SAM" id="Phobius"/>
    </source>
</evidence>
<keyword evidence="2" id="KW-0175">Coiled coil</keyword>
<accession>A0AAE3M787</accession>
<protein>
    <recommendedName>
        <fullName evidence="6">Flotillin family protein</fullName>
    </recommendedName>
</protein>
<keyword evidence="3" id="KW-1133">Transmembrane helix</keyword>
<keyword evidence="3" id="KW-0812">Transmembrane</keyword>
<evidence type="ECO:0000256" key="2">
    <source>
        <dbReference type="SAM" id="Coils"/>
    </source>
</evidence>
<evidence type="ECO:0000313" key="5">
    <source>
        <dbReference type="Proteomes" id="UP001209229"/>
    </source>
</evidence>
<evidence type="ECO:0000256" key="1">
    <source>
        <dbReference type="ARBA" id="ARBA00004308"/>
    </source>
</evidence>
<feature type="coiled-coil region" evidence="2">
    <location>
        <begin position="228"/>
        <end position="292"/>
    </location>
</feature>
<name>A0AAE3M787_9BACT</name>
<dbReference type="RefSeq" id="WP_301191994.1">
    <property type="nucleotide sequence ID" value="NZ_JAPDPJ010000053.1"/>
</dbReference>
<dbReference type="Gene3D" id="3.30.479.30">
    <property type="entry name" value="Band 7 domain"/>
    <property type="match status" value="1"/>
</dbReference>
<dbReference type="SUPFAM" id="SSF117892">
    <property type="entry name" value="Band 7/SPFH domain"/>
    <property type="match status" value="1"/>
</dbReference>
<dbReference type="Proteomes" id="UP001209229">
    <property type="component" value="Unassembled WGS sequence"/>
</dbReference>
<comment type="caution">
    <text evidence="4">The sequence shown here is derived from an EMBL/GenBank/DDBJ whole genome shotgun (WGS) entry which is preliminary data.</text>
</comment>
<sequence length="702" mass="77812">MLEGVLQTGVIIGAVVLIGIIILVIKTYRKATQGQALVRTGQGGTKVSFDGLFVIPVLHQMEVMDITLKTVVISRQGKEGLICKDNLRADIKVNFFVRVNKTSEDVIQVAQAIGCKRASDIESLVDLFDAKFSEALKTVGKQFDFVELYNSREKFKLEILRTIGTDLNGYVLDDCAIDFLEQTPIEQLSPDNILDVEGIKKITKITSEQQILSNQIRRDKEKTVTKQDVEARETVLQLEKQLAETEEKQKREIENIKAREQADIAKVREEQRRISENARIAAEEEIQIAEENKQRQVIVAQKNKERTEAIESEAVLKDQQLEANEREKIVSLAKIEKDKALEAEQKIMQEVIKERVEVQKSVVIAEEKIKDTQAQAEAERNKLVAIKDAEKEAETKLVTEIKSAEANRKAAEFRTEQRILEAKAAQEAADKEASATKILAEAKAAEAAALGISEAQVIEAKAAAKEKEGDVDARIILSSSKAEAEAIKAKGMAEAEIIEARATATEKEGMTQNRVNSEKFSVEAKGIEEKAAAMKKLDGVGKEHEEFKLRLNKDKEIELAKINIQKDIAAAQAKVISEALKAANIEIVGGETMFFEQIMGAISNGKSIDKVVNNSTVLKQVKDTFFSTEDGTSFKDNIRRFIDQFGVNSEDIKNMTLSNLLYKLGNAADSEGDKKSIFNMLDIAKSLGLSNKSASEIGIDPF</sequence>
<feature type="coiled-coil region" evidence="2">
    <location>
        <begin position="362"/>
        <end position="396"/>
    </location>
</feature>
<keyword evidence="3" id="KW-0472">Membrane</keyword>
<gene>
    <name evidence="4" type="ORF">OM075_18340</name>
</gene>
<dbReference type="AlphaFoldDB" id="A0AAE3M787"/>
<feature type="transmembrane region" description="Helical" evidence="3">
    <location>
        <begin position="6"/>
        <end position="25"/>
    </location>
</feature>
<organism evidence="4 5">
    <name type="scientific">Plebeiibacterium sediminum</name>
    <dbReference type="NCBI Taxonomy" id="2992112"/>
    <lineage>
        <taxon>Bacteria</taxon>
        <taxon>Pseudomonadati</taxon>
        <taxon>Bacteroidota</taxon>
        <taxon>Bacteroidia</taxon>
        <taxon>Marinilabiliales</taxon>
        <taxon>Marinilabiliaceae</taxon>
        <taxon>Plebeiibacterium</taxon>
    </lineage>
</organism>
<dbReference type="PANTHER" id="PTHR13806">
    <property type="entry name" value="FLOTILLIN-RELATED"/>
    <property type="match status" value="1"/>
</dbReference>